<keyword evidence="7" id="KW-0833">Ubl conjugation pathway</keyword>
<dbReference type="SMART" id="SM00184">
    <property type="entry name" value="RING"/>
    <property type="match status" value="1"/>
</dbReference>
<name>A0A2P2J910_RHIMU</name>
<evidence type="ECO:0000256" key="11">
    <source>
        <dbReference type="SAM" id="Phobius"/>
    </source>
</evidence>
<dbReference type="PANTHER" id="PTHR46913">
    <property type="entry name" value="RING-H2 FINGER PROTEIN ATL16"/>
    <property type="match status" value="1"/>
</dbReference>
<protein>
    <recommendedName>
        <fullName evidence="3">RING-type E3 ubiquitin transferase</fullName>
        <ecNumber evidence="3">2.3.2.27</ecNumber>
    </recommendedName>
</protein>
<sequence>MITVAAVIARAPSPEKNHPHRQSLPATSPYSTTAITPSQQSPPTKSKLPFHFSSPLIAMLVVIATALLVITYSRLISRFLLRLLRRWQRWRRRRYLVPSSNGDVLDSPPPLFDSPEGFHFFSPCGLDESVIKTLPLSVYTTKSNSFHKKRNNGGDCSVCLLEFEENDCVRTLPLCSHAFHVDCIDIWLRSHANCPVCRAGIFRPESPFIPVMAARIRPSLEDTILHSITFEPVIQTPPHATTATTVTEITPCSEEPSPRPNSCTLNYNYSNSEDRLNDDGRDFLLKRSYSFGFERSVASERILVTEPVTVSPGRYRKGSFWSKRLSPFAPSSRSRVFSLRHHRGMKSPFFRRRGGFFPLSERFSSGRGGVGGESSGRSKSTMSPGFLRPSGASFSSSRLRCGDPEALLSPERFNRR</sequence>
<feature type="domain" description="RING-type" evidence="12">
    <location>
        <begin position="156"/>
        <end position="198"/>
    </location>
</feature>
<keyword evidence="11" id="KW-1133">Transmembrane helix</keyword>
<comment type="pathway">
    <text evidence="2">Protein modification; protein ubiquitination.</text>
</comment>
<feature type="region of interest" description="Disordered" evidence="10">
    <location>
        <begin position="365"/>
        <end position="416"/>
    </location>
</feature>
<dbReference type="EMBL" id="GGEC01009468">
    <property type="protein sequence ID" value="MBW89951.1"/>
    <property type="molecule type" value="Transcribed_RNA"/>
</dbReference>
<evidence type="ECO:0000256" key="4">
    <source>
        <dbReference type="ARBA" id="ARBA00022679"/>
    </source>
</evidence>
<dbReference type="GO" id="GO:0008270">
    <property type="term" value="F:zinc ion binding"/>
    <property type="evidence" value="ECO:0007669"/>
    <property type="project" value="UniProtKB-KW"/>
</dbReference>
<evidence type="ECO:0000256" key="3">
    <source>
        <dbReference type="ARBA" id="ARBA00012483"/>
    </source>
</evidence>
<feature type="transmembrane region" description="Helical" evidence="11">
    <location>
        <begin position="56"/>
        <end position="84"/>
    </location>
</feature>
<dbReference type="AlphaFoldDB" id="A0A2P2J910"/>
<evidence type="ECO:0000256" key="2">
    <source>
        <dbReference type="ARBA" id="ARBA00004906"/>
    </source>
</evidence>
<evidence type="ECO:0000259" key="12">
    <source>
        <dbReference type="PROSITE" id="PS50089"/>
    </source>
</evidence>
<keyword evidence="5" id="KW-0479">Metal-binding</keyword>
<keyword evidence="4" id="KW-0808">Transferase</keyword>
<dbReference type="CDD" id="cd16461">
    <property type="entry name" value="RING-H2_EL5-like"/>
    <property type="match status" value="1"/>
</dbReference>
<feature type="compositionally biased region" description="Polar residues" evidence="10">
    <location>
        <begin position="24"/>
        <end position="44"/>
    </location>
</feature>
<comment type="catalytic activity">
    <reaction evidence="1">
        <text>S-ubiquitinyl-[E2 ubiquitin-conjugating enzyme]-L-cysteine + [acceptor protein]-L-lysine = [E2 ubiquitin-conjugating enzyme]-L-cysteine + N(6)-ubiquitinyl-[acceptor protein]-L-lysine.</text>
        <dbReference type="EC" id="2.3.2.27"/>
    </reaction>
</comment>
<evidence type="ECO:0000256" key="8">
    <source>
        <dbReference type="ARBA" id="ARBA00022833"/>
    </source>
</evidence>
<accession>A0A2P2J910</accession>
<organism evidence="13">
    <name type="scientific">Rhizophora mucronata</name>
    <name type="common">Asiatic mangrove</name>
    <dbReference type="NCBI Taxonomy" id="61149"/>
    <lineage>
        <taxon>Eukaryota</taxon>
        <taxon>Viridiplantae</taxon>
        <taxon>Streptophyta</taxon>
        <taxon>Embryophyta</taxon>
        <taxon>Tracheophyta</taxon>
        <taxon>Spermatophyta</taxon>
        <taxon>Magnoliopsida</taxon>
        <taxon>eudicotyledons</taxon>
        <taxon>Gunneridae</taxon>
        <taxon>Pentapetalae</taxon>
        <taxon>rosids</taxon>
        <taxon>fabids</taxon>
        <taxon>Malpighiales</taxon>
        <taxon>Rhizophoraceae</taxon>
        <taxon>Rhizophora</taxon>
    </lineage>
</organism>
<proteinExistence type="predicted"/>
<keyword evidence="11" id="KW-0812">Transmembrane</keyword>
<evidence type="ECO:0000256" key="9">
    <source>
        <dbReference type="PROSITE-ProRule" id="PRU00175"/>
    </source>
</evidence>
<dbReference type="EC" id="2.3.2.27" evidence="3"/>
<evidence type="ECO:0000256" key="6">
    <source>
        <dbReference type="ARBA" id="ARBA00022771"/>
    </source>
</evidence>
<evidence type="ECO:0000256" key="7">
    <source>
        <dbReference type="ARBA" id="ARBA00022786"/>
    </source>
</evidence>
<keyword evidence="11" id="KW-0472">Membrane</keyword>
<dbReference type="Gene3D" id="3.30.40.10">
    <property type="entry name" value="Zinc/RING finger domain, C3HC4 (zinc finger)"/>
    <property type="match status" value="1"/>
</dbReference>
<dbReference type="SUPFAM" id="SSF57850">
    <property type="entry name" value="RING/U-box"/>
    <property type="match status" value="1"/>
</dbReference>
<dbReference type="InterPro" id="IPR001841">
    <property type="entry name" value="Znf_RING"/>
</dbReference>
<dbReference type="InterPro" id="IPR013083">
    <property type="entry name" value="Znf_RING/FYVE/PHD"/>
</dbReference>
<dbReference type="FunFam" id="3.30.40.10:FF:000591">
    <property type="entry name" value="RING-H2 finger protein ATL65"/>
    <property type="match status" value="1"/>
</dbReference>
<evidence type="ECO:0000256" key="1">
    <source>
        <dbReference type="ARBA" id="ARBA00000900"/>
    </source>
</evidence>
<keyword evidence="6 9" id="KW-0863">Zinc-finger</keyword>
<dbReference type="GO" id="GO:0016567">
    <property type="term" value="P:protein ubiquitination"/>
    <property type="evidence" value="ECO:0007669"/>
    <property type="project" value="UniProtKB-UniPathway"/>
</dbReference>
<dbReference type="Pfam" id="PF13639">
    <property type="entry name" value="zf-RING_2"/>
    <property type="match status" value="1"/>
</dbReference>
<dbReference type="GO" id="GO:0061630">
    <property type="term" value="F:ubiquitin protein ligase activity"/>
    <property type="evidence" value="ECO:0007669"/>
    <property type="project" value="UniProtKB-EC"/>
</dbReference>
<dbReference type="PROSITE" id="PS50089">
    <property type="entry name" value="ZF_RING_2"/>
    <property type="match status" value="1"/>
</dbReference>
<reference evidence="13" key="1">
    <citation type="submission" date="2018-02" db="EMBL/GenBank/DDBJ databases">
        <title>Rhizophora mucronata_Transcriptome.</title>
        <authorList>
            <person name="Meera S.P."/>
            <person name="Sreeshan A."/>
            <person name="Augustine A."/>
        </authorList>
    </citation>
    <scope>NUCLEOTIDE SEQUENCE</scope>
    <source>
        <tissue evidence="13">Leaf</tissue>
    </source>
</reference>
<feature type="region of interest" description="Disordered" evidence="10">
    <location>
        <begin position="13"/>
        <end position="46"/>
    </location>
</feature>
<dbReference type="PANTHER" id="PTHR46913:SF21">
    <property type="entry name" value="RING-TYPE E3 UBIQUITIN TRANSFERASE"/>
    <property type="match status" value="1"/>
</dbReference>
<evidence type="ECO:0000256" key="10">
    <source>
        <dbReference type="SAM" id="MobiDB-lite"/>
    </source>
</evidence>
<evidence type="ECO:0000313" key="13">
    <source>
        <dbReference type="EMBL" id="MBW89951.1"/>
    </source>
</evidence>
<dbReference type="UniPathway" id="UPA00143"/>
<evidence type="ECO:0000256" key="5">
    <source>
        <dbReference type="ARBA" id="ARBA00022723"/>
    </source>
</evidence>
<dbReference type="InterPro" id="IPR044600">
    <property type="entry name" value="ATL1/ATL16-like"/>
</dbReference>
<keyword evidence="8" id="KW-0862">Zinc</keyword>